<accession>A0A8T0HZY0</accession>
<sequence length="107" mass="11923">MSVCGSGCFCGAILQVVIPSGRCSSGCKRIFSVVRTGRFLLQCKLDVTLSAKEGMRIFLFCLQLSDGYISSCIDQGLKRYYFESSSMLHISWNWFDNLSLVFVVLSP</sequence>
<dbReference type="AlphaFoldDB" id="A0A8T0HZY0"/>
<comment type="caution">
    <text evidence="1">The sequence shown here is derived from an EMBL/GenBank/DDBJ whole genome shotgun (WGS) entry which is preliminary data.</text>
</comment>
<name>A0A8T0HZY0_CERPU</name>
<keyword evidence="2" id="KW-1185">Reference proteome</keyword>
<gene>
    <name evidence="1" type="ORF">KC19_5G063500</name>
</gene>
<proteinExistence type="predicted"/>
<dbReference type="Proteomes" id="UP000822688">
    <property type="component" value="Chromosome 5"/>
</dbReference>
<reference evidence="1" key="1">
    <citation type="submission" date="2020-06" db="EMBL/GenBank/DDBJ databases">
        <title>WGS assembly of Ceratodon purpureus strain R40.</title>
        <authorList>
            <person name="Carey S.B."/>
            <person name="Jenkins J."/>
            <person name="Shu S."/>
            <person name="Lovell J.T."/>
            <person name="Sreedasyam A."/>
            <person name="Maumus F."/>
            <person name="Tiley G.P."/>
            <person name="Fernandez-Pozo N."/>
            <person name="Barry K."/>
            <person name="Chen C."/>
            <person name="Wang M."/>
            <person name="Lipzen A."/>
            <person name="Daum C."/>
            <person name="Saski C.A."/>
            <person name="Payton A.C."/>
            <person name="Mcbreen J.C."/>
            <person name="Conrad R.E."/>
            <person name="Kollar L.M."/>
            <person name="Olsson S."/>
            <person name="Huttunen S."/>
            <person name="Landis J.B."/>
            <person name="Wickett N.J."/>
            <person name="Johnson M.G."/>
            <person name="Rensing S.A."/>
            <person name="Grimwood J."/>
            <person name="Schmutz J."/>
            <person name="Mcdaniel S.F."/>
        </authorList>
    </citation>
    <scope>NUCLEOTIDE SEQUENCE</scope>
    <source>
        <strain evidence="1">R40</strain>
    </source>
</reference>
<evidence type="ECO:0000313" key="1">
    <source>
        <dbReference type="EMBL" id="KAG0576211.1"/>
    </source>
</evidence>
<organism evidence="1 2">
    <name type="scientific">Ceratodon purpureus</name>
    <name type="common">Fire moss</name>
    <name type="synonym">Dicranum purpureum</name>
    <dbReference type="NCBI Taxonomy" id="3225"/>
    <lineage>
        <taxon>Eukaryota</taxon>
        <taxon>Viridiplantae</taxon>
        <taxon>Streptophyta</taxon>
        <taxon>Embryophyta</taxon>
        <taxon>Bryophyta</taxon>
        <taxon>Bryophytina</taxon>
        <taxon>Bryopsida</taxon>
        <taxon>Dicranidae</taxon>
        <taxon>Pseudoditrichales</taxon>
        <taxon>Ditrichaceae</taxon>
        <taxon>Ceratodon</taxon>
    </lineage>
</organism>
<dbReference type="EMBL" id="CM026425">
    <property type="protein sequence ID" value="KAG0576211.1"/>
    <property type="molecule type" value="Genomic_DNA"/>
</dbReference>
<protein>
    <submittedName>
        <fullName evidence="1">Uncharacterized protein</fullName>
    </submittedName>
</protein>
<evidence type="ECO:0000313" key="2">
    <source>
        <dbReference type="Proteomes" id="UP000822688"/>
    </source>
</evidence>